<sequence>MRIQRIIAVVARNLNNVVAVRELIDVVATRAPFNLHLCTAHVSSGGYPSSSYQPASSMPEFMSWQPETGTATTARGVGHCMHRLADQLGKRCKPTLDRLGFIPADPGARGLQRERQNALAQQDR</sequence>
<keyword evidence="3" id="KW-1185">Reference proteome</keyword>
<feature type="compositionally biased region" description="Basic and acidic residues" evidence="1">
    <location>
        <begin position="111"/>
        <end position="124"/>
    </location>
</feature>
<dbReference type="AlphaFoldDB" id="A0A517SRF9"/>
<reference evidence="2 3" key="1">
    <citation type="submission" date="2019-02" db="EMBL/GenBank/DDBJ databases">
        <title>Deep-cultivation of Planctomycetes and their phenomic and genomic characterization uncovers novel biology.</title>
        <authorList>
            <person name="Wiegand S."/>
            <person name="Jogler M."/>
            <person name="Boedeker C."/>
            <person name="Pinto D."/>
            <person name="Vollmers J."/>
            <person name="Rivas-Marin E."/>
            <person name="Kohn T."/>
            <person name="Peeters S.H."/>
            <person name="Heuer A."/>
            <person name="Rast P."/>
            <person name="Oberbeckmann S."/>
            <person name="Bunk B."/>
            <person name="Jeske O."/>
            <person name="Meyerdierks A."/>
            <person name="Storesund J.E."/>
            <person name="Kallscheuer N."/>
            <person name="Luecker S."/>
            <person name="Lage O.M."/>
            <person name="Pohl T."/>
            <person name="Merkel B.J."/>
            <person name="Hornburger P."/>
            <person name="Mueller R.-W."/>
            <person name="Bruemmer F."/>
            <person name="Labrenz M."/>
            <person name="Spormann A.M."/>
            <person name="Op den Camp H."/>
            <person name="Overmann J."/>
            <person name="Amann R."/>
            <person name="Jetten M.S.M."/>
            <person name="Mascher T."/>
            <person name="Medema M.H."/>
            <person name="Devos D.P."/>
            <person name="Kaster A.-K."/>
            <person name="Ovreas L."/>
            <person name="Rohde M."/>
            <person name="Galperin M.Y."/>
            <person name="Jogler C."/>
        </authorList>
    </citation>
    <scope>NUCLEOTIDE SEQUENCE [LARGE SCALE GENOMIC DNA]</scope>
    <source>
        <strain evidence="2 3">SV_7m_r</strain>
    </source>
</reference>
<dbReference type="Proteomes" id="UP000315003">
    <property type="component" value="Chromosome"/>
</dbReference>
<organism evidence="2 3">
    <name type="scientific">Stieleria bergensis</name>
    <dbReference type="NCBI Taxonomy" id="2528025"/>
    <lineage>
        <taxon>Bacteria</taxon>
        <taxon>Pseudomonadati</taxon>
        <taxon>Planctomycetota</taxon>
        <taxon>Planctomycetia</taxon>
        <taxon>Pirellulales</taxon>
        <taxon>Pirellulaceae</taxon>
        <taxon>Stieleria</taxon>
    </lineage>
</organism>
<protein>
    <submittedName>
        <fullName evidence="2">Uncharacterized protein</fullName>
    </submittedName>
</protein>
<evidence type="ECO:0000313" key="3">
    <source>
        <dbReference type="Proteomes" id="UP000315003"/>
    </source>
</evidence>
<dbReference type="EMBL" id="CP036272">
    <property type="protein sequence ID" value="QDT58712.1"/>
    <property type="molecule type" value="Genomic_DNA"/>
</dbReference>
<accession>A0A517SRF9</accession>
<evidence type="ECO:0000313" key="2">
    <source>
        <dbReference type="EMBL" id="QDT58712.1"/>
    </source>
</evidence>
<name>A0A517SRF9_9BACT</name>
<gene>
    <name evidence="2" type="ORF">SV7mr_12100</name>
</gene>
<dbReference type="RefSeq" id="WP_145270050.1">
    <property type="nucleotide sequence ID" value="NZ_CP036272.1"/>
</dbReference>
<proteinExistence type="predicted"/>
<evidence type="ECO:0000256" key="1">
    <source>
        <dbReference type="SAM" id="MobiDB-lite"/>
    </source>
</evidence>
<feature type="region of interest" description="Disordered" evidence="1">
    <location>
        <begin position="102"/>
        <end position="124"/>
    </location>
</feature>